<evidence type="ECO:0000256" key="17">
    <source>
        <dbReference type="RuleBase" id="RU004517"/>
    </source>
</evidence>
<evidence type="ECO:0000256" key="14">
    <source>
        <dbReference type="ARBA" id="ARBA00049229"/>
    </source>
</evidence>
<evidence type="ECO:0000256" key="8">
    <source>
        <dbReference type="ARBA" id="ARBA00022605"/>
    </source>
</evidence>
<dbReference type="PANTHER" id="PTHR11825">
    <property type="entry name" value="SUBGROUP IIII AMINOTRANSFERASE"/>
    <property type="match status" value="1"/>
</dbReference>
<comment type="catalytic activity">
    <reaction evidence="13 17">
        <text>L-isoleucine + 2-oxoglutarate = (S)-3-methyl-2-oxopentanoate + L-glutamate</text>
        <dbReference type="Rhea" id="RHEA:24801"/>
        <dbReference type="ChEBI" id="CHEBI:16810"/>
        <dbReference type="ChEBI" id="CHEBI:29985"/>
        <dbReference type="ChEBI" id="CHEBI:35146"/>
        <dbReference type="ChEBI" id="CHEBI:58045"/>
        <dbReference type="EC" id="2.6.1.42"/>
    </reaction>
</comment>
<dbReference type="InterPro" id="IPR018300">
    <property type="entry name" value="Aminotrans_IV_CS"/>
</dbReference>
<dbReference type="InterPro" id="IPR043131">
    <property type="entry name" value="BCAT-like_N"/>
</dbReference>
<evidence type="ECO:0000313" key="19">
    <source>
        <dbReference type="EMBL" id="MFC3676364.1"/>
    </source>
</evidence>
<evidence type="ECO:0000256" key="10">
    <source>
        <dbReference type="ARBA" id="ARBA00022898"/>
    </source>
</evidence>
<comment type="caution">
    <text evidence="19">The sequence shown here is derived from an EMBL/GenBank/DDBJ whole genome shotgun (WGS) entry which is preliminary data.</text>
</comment>
<evidence type="ECO:0000256" key="16">
    <source>
        <dbReference type="RuleBase" id="RU004516"/>
    </source>
</evidence>
<keyword evidence="8 17" id="KW-0028">Amino-acid biosynthesis</keyword>
<comment type="function">
    <text evidence="2">Acts on leucine, isoleucine and valine.</text>
</comment>
<comment type="pathway">
    <text evidence="5 18">Amino-acid biosynthesis; L-leucine biosynthesis; L-leucine from 3-methyl-2-oxobutanoate: step 4/4.</text>
</comment>
<name>A0ABV7VFT1_9PROT</name>
<sequence>MSDLTLDMQQTAQPASAAERTALLQNPAFGRVFTDHMITLRHTKERGWHDWRLEPRQPLALDPATLSLHYALEIFEGLKAYRLPDGGAALFRPDANARRFRASAERMAMPLLPEELFTDSVRALVRTDRAWIPTAEGASLYLRPFMIGTEVALPPKPATEHLFCVIASPVASYFKGGAKGVTLWVSENYTRAAPGGTGAAKCGGNYAASLVAQAEGEREGCEQVVFLDAVERRWVEELGGMNVFFVFDDGALQTPPLTGTILPGITRDSLITLARGMGLTVREEPYAIDQWQADAQSGRLREAFACGTAAVVAPIGHVKGRRHGFVIGNGEAGPVATRLKAALTDIQFGRTSGPQGWLDRLF</sequence>
<dbReference type="Proteomes" id="UP001595711">
    <property type="component" value="Unassembled WGS sequence"/>
</dbReference>
<evidence type="ECO:0000256" key="11">
    <source>
        <dbReference type="ARBA" id="ARBA00023304"/>
    </source>
</evidence>
<comment type="pathway">
    <text evidence="4 18">Amino-acid biosynthesis; L-valine biosynthesis; L-valine from pyruvate: step 4/4.</text>
</comment>
<evidence type="ECO:0000256" key="3">
    <source>
        <dbReference type="ARBA" id="ARBA00004824"/>
    </source>
</evidence>
<comment type="catalytic activity">
    <reaction evidence="12 17">
        <text>L-valine + 2-oxoglutarate = 3-methyl-2-oxobutanoate + L-glutamate</text>
        <dbReference type="Rhea" id="RHEA:24813"/>
        <dbReference type="ChEBI" id="CHEBI:11851"/>
        <dbReference type="ChEBI" id="CHEBI:16810"/>
        <dbReference type="ChEBI" id="CHEBI:29985"/>
        <dbReference type="ChEBI" id="CHEBI:57762"/>
        <dbReference type="EC" id="2.6.1.42"/>
    </reaction>
</comment>
<evidence type="ECO:0000256" key="9">
    <source>
        <dbReference type="ARBA" id="ARBA00022679"/>
    </source>
</evidence>
<dbReference type="InterPro" id="IPR033939">
    <property type="entry name" value="BCAT_family"/>
</dbReference>
<dbReference type="Pfam" id="PF01063">
    <property type="entry name" value="Aminotran_4"/>
    <property type="match status" value="1"/>
</dbReference>
<accession>A0ABV7VFT1</accession>
<evidence type="ECO:0000256" key="4">
    <source>
        <dbReference type="ARBA" id="ARBA00004931"/>
    </source>
</evidence>
<dbReference type="PANTHER" id="PTHR11825:SF44">
    <property type="entry name" value="BRANCHED-CHAIN-AMINO-ACID AMINOTRANSFERASE"/>
    <property type="match status" value="1"/>
</dbReference>
<dbReference type="NCBIfam" id="NF009897">
    <property type="entry name" value="PRK13357.1"/>
    <property type="match status" value="1"/>
</dbReference>
<gene>
    <name evidence="19" type="ORF">ACFOOQ_12470</name>
</gene>
<evidence type="ECO:0000256" key="15">
    <source>
        <dbReference type="RuleBase" id="RU004106"/>
    </source>
</evidence>
<dbReference type="InterPro" id="IPR001544">
    <property type="entry name" value="Aminotrans_IV"/>
</dbReference>
<dbReference type="Gene3D" id="3.30.470.10">
    <property type="match status" value="1"/>
</dbReference>
<comment type="catalytic activity">
    <reaction evidence="14 17">
        <text>L-leucine + 2-oxoglutarate = 4-methyl-2-oxopentanoate + L-glutamate</text>
        <dbReference type="Rhea" id="RHEA:18321"/>
        <dbReference type="ChEBI" id="CHEBI:16810"/>
        <dbReference type="ChEBI" id="CHEBI:17865"/>
        <dbReference type="ChEBI" id="CHEBI:29985"/>
        <dbReference type="ChEBI" id="CHEBI:57427"/>
        <dbReference type="EC" id="2.6.1.42"/>
    </reaction>
</comment>
<evidence type="ECO:0000256" key="1">
    <source>
        <dbReference type="ARBA" id="ARBA00001933"/>
    </source>
</evidence>
<comment type="similarity">
    <text evidence="6 15">Belongs to the class-IV pyridoxal-phosphate-dependent aminotransferase family.</text>
</comment>
<evidence type="ECO:0000256" key="5">
    <source>
        <dbReference type="ARBA" id="ARBA00005072"/>
    </source>
</evidence>
<comment type="cofactor">
    <cofactor evidence="1 16">
        <name>pyridoxal 5'-phosphate</name>
        <dbReference type="ChEBI" id="CHEBI:597326"/>
    </cofactor>
</comment>
<dbReference type="InterPro" id="IPR005786">
    <property type="entry name" value="B_amino_transII"/>
</dbReference>
<evidence type="ECO:0000256" key="6">
    <source>
        <dbReference type="ARBA" id="ARBA00009320"/>
    </source>
</evidence>
<dbReference type="RefSeq" id="WP_379726839.1">
    <property type="nucleotide sequence ID" value="NZ_JBHRYJ010000002.1"/>
</dbReference>
<dbReference type="GO" id="GO:0004084">
    <property type="term" value="F:branched-chain-amino-acid transaminase activity"/>
    <property type="evidence" value="ECO:0007669"/>
    <property type="project" value="UniProtKB-EC"/>
</dbReference>
<comment type="pathway">
    <text evidence="3 18">Amino-acid biosynthesis; L-isoleucine biosynthesis; L-isoleucine from 2-oxobutanoate: step 4/4.</text>
</comment>
<dbReference type="NCBIfam" id="TIGR01123">
    <property type="entry name" value="ilvE_II"/>
    <property type="match status" value="1"/>
</dbReference>
<evidence type="ECO:0000256" key="2">
    <source>
        <dbReference type="ARBA" id="ARBA00003109"/>
    </source>
</evidence>
<proteinExistence type="inferred from homology"/>
<evidence type="ECO:0000256" key="7">
    <source>
        <dbReference type="ARBA" id="ARBA00022576"/>
    </source>
</evidence>
<dbReference type="PROSITE" id="PS00770">
    <property type="entry name" value="AA_TRANSFER_CLASS_4"/>
    <property type="match status" value="1"/>
</dbReference>
<protein>
    <recommendedName>
        <fullName evidence="17">Branched-chain-amino-acid aminotransferase</fullName>
        <ecNumber evidence="17">2.6.1.42</ecNumber>
    </recommendedName>
</protein>
<evidence type="ECO:0000256" key="12">
    <source>
        <dbReference type="ARBA" id="ARBA00048212"/>
    </source>
</evidence>
<evidence type="ECO:0000313" key="20">
    <source>
        <dbReference type="Proteomes" id="UP001595711"/>
    </source>
</evidence>
<keyword evidence="9 17" id="KW-0808">Transferase</keyword>
<organism evidence="19 20">
    <name type="scientific">Ferrovibrio xuzhouensis</name>
    <dbReference type="NCBI Taxonomy" id="1576914"/>
    <lineage>
        <taxon>Bacteria</taxon>
        <taxon>Pseudomonadati</taxon>
        <taxon>Pseudomonadota</taxon>
        <taxon>Alphaproteobacteria</taxon>
        <taxon>Rhodospirillales</taxon>
        <taxon>Rhodospirillaceae</taxon>
        <taxon>Ferrovibrio</taxon>
    </lineage>
</organism>
<keyword evidence="10 16" id="KW-0663">Pyridoxal phosphate</keyword>
<reference evidence="20" key="1">
    <citation type="journal article" date="2019" name="Int. J. Syst. Evol. Microbiol.">
        <title>The Global Catalogue of Microorganisms (GCM) 10K type strain sequencing project: providing services to taxonomists for standard genome sequencing and annotation.</title>
        <authorList>
            <consortium name="The Broad Institute Genomics Platform"/>
            <consortium name="The Broad Institute Genome Sequencing Center for Infectious Disease"/>
            <person name="Wu L."/>
            <person name="Ma J."/>
        </authorList>
    </citation>
    <scope>NUCLEOTIDE SEQUENCE [LARGE SCALE GENOMIC DNA]</scope>
    <source>
        <strain evidence="20">KCTC 42182</strain>
    </source>
</reference>
<dbReference type="Gene3D" id="3.20.10.10">
    <property type="entry name" value="D-amino Acid Aminotransferase, subunit A, domain 2"/>
    <property type="match status" value="1"/>
</dbReference>
<dbReference type="EC" id="2.6.1.42" evidence="17"/>
<dbReference type="EMBL" id="JBHRYJ010000002">
    <property type="protein sequence ID" value="MFC3676364.1"/>
    <property type="molecule type" value="Genomic_DNA"/>
</dbReference>
<keyword evidence="20" id="KW-1185">Reference proteome</keyword>
<keyword evidence="7 17" id="KW-0032">Aminotransferase</keyword>
<evidence type="ECO:0000256" key="13">
    <source>
        <dbReference type="ARBA" id="ARBA00048798"/>
    </source>
</evidence>
<dbReference type="CDD" id="cd01557">
    <property type="entry name" value="BCAT_beta_family"/>
    <property type="match status" value="1"/>
</dbReference>
<dbReference type="SUPFAM" id="SSF56752">
    <property type="entry name" value="D-aminoacid aminotransferase-like PLP-dependent enzymes"/>
    <property type="match status" value="1"/>
</dbReference>
<dbReference type="InterPro" id="IPR043132">
    <property type="entry name" value="BCAT-like_C"/>
</dbReference>
<dbReference type="PIRSF" id="PIRSF006468">
    <property type="entry name" value="BCAT1"/>
    <property type="match status" value="1"/>
</dbReference>
<evidence type="ECO:0000256" key="18">
    <source>
        <dbReference type="RuleBase" id="RU004519"/>
    </source>
</evidence>
<keyword evidence="11 17" id="KW-0100">Branched-chain amino acid biosynthesis</keyword>
<dbReference type="InterPro" id="IPR036038">
    <property type="entry name" value="Aminotransferase-like"/>
</dbReference>